<organism evidence="2 3">
    <name type="scientific">Ceratodon purpureus</name>
    <name type="common">Fire moss</name>
    <name type="synonym">Dicranum purpureum</name>
    <dbReference type="NCBI Taxonomy" id="3225"/>
    <lineage>
        <taxon>Eukaryota</taxon>
        <taxon>Viridiplantae</taxon>
        <taxon>Streptophyta</taxon>
        <taxon>Embryophyta</taxon>
        <taxon>Bryophyta</taxon>
        <taxon>Bryophytina</taxon>
        <taxon>Bryopsida</taxon>
        <taxon>Dicranidae</taxon>
        <taxon>Pseudoditrichales</taxon>
        <taxon>Ditrichaceae</taxon>
        <taxon>Ceratodon</taxon>
    </lineage>
</organism>
<keyword evidence="1" id="KW-0812">Transmembrane</keyword>
<name>A0A8T0HT79_CERPU</name>
<evidence type="ECO:0000313" key="3">
    <source>
        <dbReference type="Proteomes" id="UP000822688"/>
    </source>
</evidence>
<sequence length="155" mass="17658">MFSHGQVKYCILEAQQRREPHCRVIINRICILLPLHPLRNKRQVSFIAWCYSLLVLPPFLTAMAPGRLWGRPATYSKDLNMLVEFPGVHCHGIVPAPIVAGTPEHVERRLLTPLPNDLLTVESTDFGGRRGWAFIKSRHRLTQQVHISLLIVGLQ</sequence>
<comment type="caution">
    <text evidence="2">The sequence shown here is derived from an EMBL/GenBank/DDBJ whole genome shotgun (WGS) entry which is preliminary data.</text>
</comment>
<dbReference type="Proteomes" id="UP000822688">
    <property type="component" value="Chromosome V"/>
</dbReference>
<keyword evidence="3" id="KW-1185">Reference proteome</keyword>
<keyword evidence="1" id="KW-0472">Membrane</keyword>
<proteinExistence type="predicted"/>
<feature type="transmembrane region" description="Helical" evidence="1">
    <location>
        <begin position="46"/>
        <end position="64"/>
    </location>
</feature>
<gene>
    <name evidence="2" type="ORF">KC19_VG230500</name>
</gene>
<protein>
    <submittedName>
        <fullName evidence="2">Uncharacterized protein</fullName>
    </submittedName>
</protein>
<evidence type="ECO:0000313" key="2">
    <source>
        <dbReference type="EMBL" id="KAG0574046.1"/>
    </source>
</evidence>
<dbReference type="AlphaFoldDB" id="A0A8T0HT79"/>
<keyword evidence="1" id="KW-1133">Transmembrane helix</keyword>
<evidence type="ECO:0000256" key="1">
    <source>
        <dbReference type="SAM" id="Phobius"/>
    </source>
</evidence>
<accession>A0A8T0HT79</accession>
<reference evidence="2" key="1">
    <citation type="submission" date="2020-06" db="EMBL/GenBank/DDBJ databases">
        <title>WGS assembly of Ceratodon purpureus strain R40.</title>
        <authorList>
            <person name="Carey S.B."/>
            <person name="Jenkins J."/>
            <person name="Shu S."/>
            <person name="Lovell J.T."/>
            <person name="Sreedasyam A."/>
            <person name="Maumus F."/>
            <person name="Tiley G.P."/>
            <person name="Fernandez-Pozo N."/>
            <person name="Barry K."/>
            <person name="Chen C."/>
            <person name="Wang M."/>
            <person name="Lipzen A."/>
            <person name="Daum C."/>
            <person name="Saski C.A."/>
            <person name="Payton A.C."/>
            <person name="Mcbreen J.C."/>
            <person name="Conrad R.E."/>
            <person name="Kollar L.M."/>
            <person name="Olsson S."/>
            <person name="Huttunen S."/>
            <person name="Landis J.B."/>
            <person name="Wickett N.J."/>
            <person name="Johnson M.G."/>
            <person name="Rensing S.A."/>
            <person name="Grimwood J."/>
            <person name="Schmutz J."/>
            <person name="Mcdaniel S.F."/>
        </authorList>
    </citation>
    <scope>NUCLEOTIDE SEQUENCE</scope>
    <source>
        <strain evidence="2">R40</strain>
    </source>
</reference>
<dbReference type="EMBL" id="CM026426">
    <property type="protein sequence ID" value="KAG0574046.1"/>
    <property type="molecule type" value="Genomic_DNA"/>
</dbReference>